<dbReference type="Proteomes" id="UP000199666">
    <property type="component" value="Unassembled WGS sequence"/>
</dbReference>
<feature type="transmembrane region" description="Helical" evidence="1">
    <location>
        <begin position="16"/>
        <end position="35"/>
    </location>
</feature>
<feature type="transmembrane region" description="Helical" evidence="1">
    <location>
        <begin position="47"/>
        <end position="66"/>
    </location>
</feature>
<keyword evidence="1" id="KW-1133">Transmembrane helix</keyword>
<protein>
    <submittedName>
        <fullName evidence="3">LytTr DNA-binding domain-containing protein</fullName>
    </submittedName>
</protein>
<evidence type="ECO:0000259" key="2">
    <source>
        <dbReference type="PROSITE" id="PS50930"/>
    </source>
</evidence>
<dbReference type="Gene3D" id="2.40.50.1020">
    <property type="entry name" value="LytTr DNA-binding domain"/>
    <property type="match status" value="1"/>
</dbReference>
<evidence type="ECO:0000313" key="4">
    <source>
        <dbReference type="Proteomes" id="UP000199666"/>
    </source>
</evidence>
<accession>A0A1I2ZIU8</accession>
<dbReference type="STRING" id="414048.SAMN04489864_11051"/>
<evidence type="ECO:0000313" key="3">
    <source>
        <dbReference type="EMBL" id="SFH37575.1"/>
    </source>
</evidence>
<proteinExistence type="predicted"/>
<dbReference type="SMART" id="SM00850">
    <property type="entry name" value="LytTR"/>
    <property type="match status" value="1"/>
</dbReference>
<organism evidence="3 4">
    <name type="scientific">Pedobacter insulae</name>
    <dbReference type="NCBI Taxonomy" id="414048"/>
    <lineage>
        <taxon>Bacteria</taxon>
        <taxon>Pseudomonadati</taxon>
        <taxon>Bacteroidota</taxon>
        <taxon>Sphingobacteriia</taxon>
        <taxon>Sphingobacteriales</taxon>
        <taxon>Sphingobacteriaceae</taxon>
        <taxon>Pedobacter</taxon>
    </lineage>
</organism>
<evidence type="ECO:0000256" key="1">
    <source>
        <dbReference type="SAM" id="Phobius"/>
    </source>
</evidence>
<dbReference type="AlphaFoldDB" id="A0A1I2ZIU8"/>
<gene>
    <name evidence="3" type="ORF">SAMN04489864_11051</name>
</gene>
<feature type="transmembrane region" description="Helical" evidence="1">
    <location>
        <begin position="122"/>
        <end position="147"/>
    </location>
</feature>
<dbReference type="EMBL" id="FOPP01000010">
    <property type="protein sequence ID" value="SFH37575.1"/>
    <property type="molecule type" value="Genomic_DNA"/>
</dbReference>
<keyword evidence="1" id="KW-0812">Transmembrane</keyword>
<keyword evidence="3" id="KW-0238">DNA-binding</keyword>
<keyword evidence="1" id="KW-0472">Membrane</keyword>
<dbReference type="RefSeq" id="WP_090996429.1">
    <property type="nucleotide sequence ID" value="NZ_FOPP01000010.1"/>
</dbReference>
<dbReference type="OrthoDB" id="9787344at2"/>
<name>A0A1I2ZIU8_9SPHI</name>
<reference evidence="3 4" key="1">
    <citation type="submission" date="2016-10" db="EMBL/GenBank/DDBJ databases">
        <authorList>
            <person name="de Groot N.N."/>
        </authorList>
    </citation>
    <scope>NUCLEOTIDE SEQUENCE [LARGE SCALE GENOMIC DNA]</scope>
    <source>
        <strain evidence="3 4">DSM 18684</strain>
    </source>
</reference>
<feature type="domain" description="HTH LytTR-type" evidence="2">
    <location>
        <begin position="168"/>
        <end position="274"/>
    </location>
</feature>
<dbReference type="Pfam" id="PF04397">
    <property type="entry name" value="LytTR"/>
    <property type="match status" value="1"/>
</dbReference>
<dbReference type="InterPro" id="IPR007492">
    <property type="entry name" value="LytTR_DNA-bd_dom"/>
</dbReference>
<feature type="transmembrane region" description="Helical" evidence="1">
    <location>
        <begin position="87"/>
        <end position="110"/>
    </location>
</feature>
<dbReference type="PROSITE" id="PS50930">
    <property type="entry name" value="HTH_LYTTR"/>
    <property type="match status" value="1"/>
</dbReference>
<dbReference type="GO" id="GO:0003677">
    <property type="term" value="F:DNA binding"/>
    <property type="evidence" value="ECO:0007669"/>
    <property type="project" value="UniProtKB-KW"/>
</dbReference>
<sequence>MQDSSSQLLIINYRDLIFRLIVCLIGAHIIILTGEDISTLKAFTIKSYYPVLAINYAIALILAWIVRRITIKLDRHFSWEVNLWLRFLMQFLFGIILVSLACFILVFIYFRSFDRSIMESDYMVYQFPLSIALIALLNSFYVIYYFYHRVKFLAATVTSNEQSYRSYIAVLDGKQTISLPCEEIAYAYIIGREVLIRTWDKKDYLCDPNLDELEGHLDPNKFFRINRRLIAHRSACQSYQPLEYGKLKIELVPVPIEDVTVSQRKAGAFKQWIQ</sequence>
<keyword evidence="4" id="KW-1185">Reference proteome</keyword>